<accession>A0AAD6J4H1</accession>
<keyword evidence="1" id="KW-0472">Membrane</keyword>
<sequence length="69" mass="8244">MFRTVRFLVSFIETITFFKFLVWLAFHREETHKQPYQGSDDDFDNDFDDDDCGSYDNCENCGLAHQDCF</sequence>
<keyword evidence="3" id="KW-1185">Reference proteome</keyword>
<feature type="transmembrane region" description="Helical" evidence="1">
    <location>
        <begin position="7"/>
        <end position="26"/>
    </location>
</feature>
<evidence type="ECO:0000313" key="3">
    <source>
        <dbReference type="Proteomes" id="UP001221413"/>
    </source>
</evidence>
<dbReference type="EMBL" id="JAQGDS010000001">
    <property type="protein sequence ID" value="KAJ6263916.1"/>
    <property type="molecule type" value="Genomic_DNA"/>
</dbReference>
<reference evidence="2" key="1">
    <citation type="submission" date="2023-01" db="EMBL/GenBank/DDBJ databases">
        <title>The chitinases involved in constricting ring structure development in the nematode-trapping fungus Drechslerella dactyloides.</title>
        <authorList>
            <person name="Wang R."/>
            <person name="Zhang L."/>
            <person name="Tang P."/>
            <person name="Li S."/>
            <person name="Liang L."/>
        </authorList>
    </citation>
    <scope>NUCLEOTIDE SEQUENCE</scope>
    <source>
        <strain evidence="2">YMF1.00031</strain>
    </source>
</reference>
<evidence type="ECO:0000313" key="2">
    <source>
        <dbReference type="EMBL" id="KAJ6263916.1"/>
    </source>
</evidence>
<keyword evidence="1" id="KW-0812">Transmembrane</keyword>
<dbReference type="Proteomes" id="UP001221413">
    <property type="component" value="Unassembled WGS sequence"/>
</dbReference>
<organism evidence="2 3">
    <name type="scientific">Drechslerella dactyloides</name>
    <name type="common">Nematode-trapping fungus</name>
    <name type="synonym">Arthrobotrys dactyloides</name>
    <dbReference type="NCBI Taxonomy" id="74499"/>
    <lineage>
        <taxon>Eukaryota</taxon>
        <taxon>Fungi</taxon>
        <taxon>Dikarya</taxon>
        <taxon>Ascomycota</taxon>
        <taxon>Pezizomycotina</taxon>
        <taxon>Orbiliomycetes</taxon>
        <taxon>Orbiliales</taxon>
        <taxon>Orbiliaceae</taxon>
        <taxon>Drechslerella</taxon>
    </lineage>
</organism>
<keyword evidence="1" id="KW-1133">Transmembrane helix</keyword>
<evidence type="ECO:0000256" key="1">
    <source>
        <dbReference type="SAM" id="Phobius"/>
    </source>
</evidence>
<comment type="caution">
    <text evidence="2">The sequence shown here is derived from an EMBL/GenBank/DDBJ whole genome shotgun (WGS) entry which is preliminary data.</text>
</comment>
<dbReference type="AlphaFoldDB" id="A0AAD6J4H1"/>
<name>A0AAD6J4H1_DREDA</name>
<gene>
    <name evidence="2" type="ORF">Dda_0053</name>
</gene>
<proteinExistence type="predicted"/>
<protein>
    <submittedName>
        <fullName evidence="2">Uncharacterized protein</fullName>
    </submittedName>
</protein>